<organism evidence="1 2">
    <name type="scientific">Brumicola pallidula DSM 14239 = ACAM 615</name>
    <dbReference type="NCBI Taxonomy" id="1121922"/>
    <lineage>
        <taxon>Bacteria</taxon>
        <taxon>Pseudomonadati</taxon>
        <taxon>Pseudomonadota</taxon>
        <taxon>Gammaproteobacteria</taxon>
        <taxon>Alteromonadales</taxon>
        <taxon>Alteromonadaceae</taxon>
        <taxon>Brumicola</taxon>
    </lineage>
</organism>
<evidence type="ECO:0000313" key="2">
    <source>
        <dbReference type="Proteomes" id="UP000006251"/>
    </source>
</evidence>
<name>K6Y9P9_9ALTE</name>
<dbReference type="AlphaFoldDB" id="K6Y9P9"/>
<sequence>MNENVNSYLSTSQLPDNVLTETEKVTLRRILNHLAGLTV</sequence>
<keyword evidence="2" id="KW-1185">Reference proteome</keyword>
<accession>K6Y9P9</accession>
<comment type="caution">
    <text evidence="1">The sequence shown here is derived from an EMBL/GenBank/DDBJ whole genome shotgun (WGS) entry which is preliminary data.</text>
</comment>
<reference evidence="2" key="1">
    <citation type="journal article" date="2014" name="Environ. Microbiol.">
        <title>Comparative genomics of the marine bacterial genus Glaciecola reveals the high degree of genomic diversity and genomic characteristic for cold adaptation.</title>
        <authorList>
            <person name="Qin Q.L."/>
            <person name="Xie B.B."/>
            <person name="Yu Y."/>
            <person name="Shu Y.L."/>
            <person name="Rong J.C."/>
            <person name="Zhang Y.J."/>
            <person name="Zhao D.L."/>
            <person name="Chen X.L."/>
            <person name="Zhang X.Y."/>
            <person name="Chen B."/>
            <person name="Zhou B.C."/>
            <person name="Zhang Y.Z."/>
        </authorList>
    </citation>
    <scope>NUCLEOTIDE SEQUENCE [LARGE SCALE GENOMIC DNA]</scope>
    <source>
        <strain evidence="2">ACAM 615</strain>
    </source>
</reference>
<evidence type="ECO:0000313" key="1">
    <source>
        <dbReference type="EMBL" id="GAC29469.1"/>
    </source>
</evidence>
<dbReference type="Proteomes" id="UP000006251">
    <property type="component" value="Unassembled WGS sequence"/>
</dbReference>
<proteinExistence type="predicted"/>
<protein>
    <submittedName>
        <fullName evidence="1">Uncharacterized protein</fullName>
    </submittedName>
</protein>
<dbReference type="EMBL" id="BAEQ01000045">
    <property type="protein sequence ID" value="GAC29469.1"/>
    <property type="molecule type" value="Genomic_DNA"/>
</dbReference>
<gene>
    <name evidence="1" type="ORF">GPAL_2615</name>
</gene>